<dbReference type="InterPro" id="IPR001223">
    <property type="entry name" value="Glyco_hydro18_cat"/>
</dbReference>
<dbReference type="InterPro" id="IPR017853">
    <property type="entry name" value="GH"/>
</dbReference>
<organism evidence="2 3">
    <name type="scientific">Candidatus Fimisoma avicola</name>
    <dbReference type="NCBI Taxonomy" id="2840826"/>
    <lineage>
        <taxon>Bacteria</taxon>
        <taxon>Bacillati</taxon>
        <taxon>Bacillota</taxon>
        <taxon>Clostridia</taxon>
        <taxon>Eubacteriales</taxon>
        <taxon>Candidatus Fimisoma</taxon>
    </lineage>
</organism>
<dbReference type="PROSITE" id="PS51910">
    <property type="entry name" value="GH18_2"/>
    <property type="match status" value="1"/>
</dbReference>
<evidence type="ECO:0000313" key="2">
    <source>
        <dbReference type="EMBL" id="HIU28459.1"/>
    </source>
</evidence>
<name>A0A9D1I5C5_9FIRM</name>
<gene>
    <name evidence="2" type="ORF">IAD16_08780</name>
</gene>
<dbReference type="GO" id="GO:0016787">
    <property type="term" value="F:hydrolase activity"/>
    <property type="evidence" value="ECO:0007669"/>
    <property type="project" value="UniProtKB-KW"/>
</dbReference>
<evidence type="ECO:0000313" key="3">
    <source>
        <dbReference type="Proteomes" id="UP000824091"/>
    </source>
</evidence>
<dbReference type="InterPro" id="IPR029070">
    <property type="entry name" value="Chitinase_insertion_sf"/>
</dbReference>
<dbReference type="Proteomes" id="UP000824091">
    <property type="component" value="Unassembled WGS sequence"/>
</dbReference>
<dbReference type="SMART" id="SM00636">
    <property type="entry name" value="Glyco_18"/>
    <property type="match status" value="1"/>
</dbReference>
<dbReference type="Gene3D" id="3.10.50.10">
    <property type="match status" value="1"/>
</dbReference>
<dbReference type="PANTHER" id="PTHR46066:SF2">
    <property type="entry name" value="CHITINASE DOMAIN-CONTAINING PROTEIN 1"/>
    <property type="match status" value="1"/>
</dbReference>
<dbReference type="Gene3D" id="3.20.20.80">
    <property type="entry name" value="Glycosidases"/>
    <property type="match status" value="1"/>
</dbReference>
<dbReference type="Pfam" id="PF00704">
    <property type="entry name" value="Glyco_hydro_18"/>
    <property type="match status" value="1"/>
</dbReference>
<dbReference type="PANTHER" id="PTHR46066">
    <property type="entry name" value="CHITINASE DOMAIN-CONTAINING PROTEIN 1 FAMILY MEMBER"/>
    <property type="match status" value="1"/>
</dbReference>
<protein>
    <submittedName>
        <fullName evidence="2">Glycoside hydrolase</fullName>
    </submittedName>
</protein>
<dbReference type="AlphaFoldDB" id="A0A9D1I5C5"/>
<dbReference type="InterPro" id="IPR011583">
    <property type="entry name" value="Chitinase_II/V-like_cat"/>
</dbReference>
<dbReference type="SUPFAM" id="SSF51445">
    <property type="entry name" value="(Trans)glycosidases"/>
    <property type="match status" value="1"/>
</dbReference>
<sequence length="309" mass="34832">MIVNGYAYPTTVHTALNWWLPRLTWLSVFSYGITEDGRLTMLDDEELMRAANNAGVRPLMVLAPIDDKGQFAPDAFVAVLNDPAARSSLLYEIQANIRTKGMGGINFDVEYLPAEYASAYAEFIKDMQKMLSPLGYLTTVALAPKISSDQKGVLYEGHDYKKLGEAADYCIIMTYEWGYTYGEPLPVSPITNVRHVLEYGMSQITPSKILMGLNNYGYDWTLPFIKGESRAETLGNYQAAARAEYYGVPVLWDETAMAPYFNYTDPYGREHIVWFENERSWQARIAMADEMGLAGVSIWTIKKIFYGGI</sequence>
<reference evidence="2" key="2">
    <citation type="journal article" date="2021" name="PeerJ">
        <title>Extensive microbial diversity within the chicken gut microbiome revealed by metagenomics and culture.</title>
        <authorList>
            <person name="Gilroy R."/>
            <person name="Ravi A."/>
            <person name="Getino M."/>
            <person name="Pursley I."/>
            <person name="Horton D.L."/>
            <person name="Alikhan N.F."/>
            <person name="Baker D."/>
            <person name="Gharbi K."/>
            <person name="Hall N."/>
            <person name="Watson M."/>
            <person name="Adriaenssens E.M."/>
            <person name="Foster-Nyarko E."/>
            <person name="Jarju S."/>
            <person name="Secka A."/>
            <person name="Antonio M."/>
            <person name="Oren A."/>
            <person name="Chaudhuri R.R."/>
            <person name="La Ragione R."/>
            <person name="Hildebrand F."/>
            <person name="Pallen M.J."/>
        </authorList>
    </citation>
    <scope>NUCLEOTIDE SEQUENCE</scope>
    <source>
        <strain evidence="2">11300</strain>
    </source>
</reference>
<proteinExistence type="predicted"/>
<dbReference type="GO" id="GO:0012505">
    <property type="term" value="C:endomembrane system"/>
    <property type="evidence" value="ECO:0007669"/>
    <property type="project" value="TreeGrafter"/>
</dbReference>
<dbReference type="GO" id="GO:0070492">
    <property type="term" value="F:oligosaccharide binding"/>
    <property type="evidence" value="ECO:0007669"/>
    <property type="project" value="TreeGrafter"/>
</dbReference>
<accession>A0A9D1I5C5</accession>
<reference evidence="2" key="1">
    <citation type="submission" date="2020-10" db="EMBL/GenBank/DDBJ databases">
        <authorList>
            <person name="Gilroy R."/>
        </authorList>
    </citation>
    <scope>NUCLEOTIDE SEQUENCE</scope>
    <source>
        <strain evidence="2">11300</strain>
    </source>
</reference>
<dbReference type="GO" id="GO:0005975">
    <property type="term" value="P:carbohydrate metabolic process"/>
    <property type="evidence" value="ECO:0007669"/>
    <property type="project" value="InterPro"/>
</dbReference>
<evidence type="ECO:0000259" key="1">
    <source>
        <dbReference type="PROSITE" id="PS51910"/>
    </source>
</evidence>
<feature type="domain" description="GH18" evidence="1">
    <location>
        <begin position="1"/>
        <end position="309"/>
    </location>
</feature>
<comment type="caution">
    <text evidence="2">The sequence shown here is derived from an EMBL/GenBank/DDBJ whole genome shotgun (WGS) entry which is preliminary data.</text>
</comment>
<dbReference type="GO" id="GO:0008061">
    <property type="term" value="F:chitin binding"/>
    <property type="evidence" value="ECO:0007669"/>
    <property type="project" value="InterPro"/>
</dbReference>
<dbReference type="EMBL" id="DVMO01000135">
    <property type="protein sequence ID" value="HIU28459.1"/>
    <property type="molecule type" value="Genomic_DNA"/>
</dbReference>
<keyword evidence="2" id="KW-0378">Hydrolase</keyword>